<keyword evidence="1" id="KW-0472">Membrane</keyword>
<keyword evidence="1" id="KW-1133">Transmembrane helix</keyword>
<dbReference type="EMBL" id="CP031222">
    <property type="protein sequence ID" value="AXI03529.1"/>
    <property type="molecule type" value="Genomic_DNA"/>
</dbReference>
<feature type="transmembrane region" description="Helical" evidence="1">
    <location>
        <begin position="73"/>
        <end position="91"/>
    </location>
</feature>
<dbReference type="AlphaFoldDB" id="A0A345P8C0"/>
<dbReference type="Proteomes" id="UP000253940">
    <property type="component" value="Chromosome"/>
</dbReference>
<keyword evidence="1" id="KW-0812">Transmembrane</keyword>
<reference evidence="2 3" key="1">
    <citation type="submission" date="2018-07" db="EMBL/GenBank/DDBJ databases">
        <title>Genome sequencing of Moraxellaceae gen. HYN0046.</title>
        <authorList>
            <person name="Kim M."/>
            <person name="Yi H."/>
        </authorList>
    </citation>
    <scope>NUCLEOTIDE SEQUENCE [LARGE SCALE GENOMIC DNA]</scope>
    <source>
        <strain evidence="2 3">HYN0046</strain>
    </source>
</reference>
<feature type="transmembrane region" description="Helical" evidence="1">
    <location>
        <begin position="103"/>
        <end position="122"/>
    </location>
</feature>
<gene>
    <name evidence="2" type="ORF">HYN46_12190</name>
</gene>
<feature type="transmembrane region" description="Helical" evidence="1">
    <location>
        <begin position="42"/>
        <end position="61"/>
    </location>
</feature>
<evidence type="ECO:0000256" key="1">
    <source>
        <dbReference type="SAM" id="Phobius"/>
    </source>
</evidence>
<evidence type="ECO:0000313" key="3">
    <source>
        <dbReference type="Proteomes" id="UP000253940"/>
    </source>
</evidence>
<proteinExistence type="predicted"/>
<dbReference type="RefSeq" id="WP_114899637.1">
    <property type="nucleotide sequence ID" value="NZ_CP031222.1"/>
</dbReference>
<keyword evidence="3" id="KW-1185">Reference proteome</keyword>
<protein>
    <submittedName>
        <fullName evidence="2">Uncharacterized protein</fullName>
    </submittedName>
</protein>
<dbReference type="KEGG" id="mbah:HYN46_12190"/>
<sequence length="128" mass="14685">MMISTNYKYAYLAELTGSLLVYFITLAASLTLGERVSGISQTLIYITPMLPVLLIIWAIVRQFRRSDELLRKTILEHIAIATAITVGWTFTYGFLENAGYPKLSMFMVWPVMGVLWAILAIFDRRYHQ</sequence>
<name>A0A345P8C0_9GAMM</name>
<feature type="transmembrane region" description="Helical" evidence="1">
    <location>
        <begin position="9"/>
        <end position="30"/>
    </location>
</feature>
<accession>A0A345P8C0</accession>
<evidence type="ECO:0000313" key="2">
    <source>
        <dbReference type="EMBL" id="AXI03529.1"/>
    </source>
</evidence>
<organism evidence="2 3">
    <name type="scientific">Aquirhabdus parva</name>
    <dbReference type="NCBI Taxonomy" id="2283318"/>
    <lineage>
        <taxon>Bacteria</taxon>
        <taxon>Pseudomonadati</taxon>
        <taxon>Pseudomonadota</taxon>
        <taxon>Gammaproteobacteria</taxon>
        <taxon>Moraxellales</taxon>
        <taxon>Moraxellaceae</taxon>
        <taxon>Aquirhabdus</taxon>
    </lineage>
</organism>
<dbReference type="OrthoDB" id="6107348at2"/>